<sequence length="662" mass="70150">MSTVFAERPQFFEGQYLGASDLQALLDYLSELQQRHQLSSHSWGIAAGIDLIYQTSPLGHLEAYLTPGVASDGYGRTLVVNQAFPLDPSLFTSQPTGLVKVWLRYDELAGQGVRQGFEVCGTSDAYARVSESFLVEVGERVTIDRRQSGVNVDQTFYPDAREALGDALPGQPIAPDGAVAAQLFPGPDDLSLWLVPVGLVHWQGGKLMALSATERKLSRLFRRYSGWVGESLSGSGGLLRLGRRFLPREAGKSVEAICQAVQPTELDMIYCENDKDTPVFREPIWLDSHTRARGDLRFYGSRAEWLDREGTDYLADGTVSALRRNGRSPLNGVDLEVLLGKRAGSAGPTRLVVGAASVKGSDPCAVDFTLTAGMVIQEDGYVGIGSTSTVLDKPLTLKAATAHNGLIGFENSSGALAFQLNLGPAGEGLNLTRSDPAKSDLLIANNGTVGINTLQPFVALTVQGSLGFKAGSAPEIYLFESGTLNPDRMILTHSPAFQDWGLQYRDSNDSFVFLGDGQPRCYIGLQDGRVGIGTVSPVAPLEVRGDIRLGSSGNYFAVGAGNSLTMVAGRVASNGTLQSGSGFSSSLTSTGQYNITFSSSFAGTPVVVVSSTSDDASGVDNQVSTSSISTSGFRVSARDVGGGGVPTPQNTSFTFIAIGPRP</sequence>
<keyword evidence="2" id="KW-1185">Reference proteome</keyword>
<comment type="caution">
    <text evidence="1">The sequence shown here is derived from an EMBL/GenBank/DDBJ whole genome shotgun (WGS) entry which is preliminary data.</text>
</comment>
<organism evidence="1 2">
    <name type="scientific">Chitinimonas lacunae</name>
    <dbReference type="NCBI Taxonomy" id="1963018"/>
    <lineage>
        <taxon>Bacteria</taxon>
        <taxon>Pseudomonadati</taxon>
        <taxon>Pseudomonadota</taxon>
        <taxon>Betaproteobacteria</taxon>
        <taxon>Neisseriales</taxon>
        <taxon>Chitinibacteraceae</taxon>
        <taxon>Chitinimonas</taxon>
    </lineage>
</organism>
<protein>
    <submittedName>
        <fullName evidence="1">H-type lectin domain-containing protein</fullName>
    </submittedName>
</protein>
<dbReference type="InterPro" id="IPR037221">
    <property type="entry name" value="H-type_lectin_dom_sf"/>
</dbReference>
<dbReference type="SUPFAM" id="SSF141086">
    <property type="entry name" value="Agglutinin HPA-like"/>
    <property type="match status" value="1"/>
</dbReference>
<proteinExistence type="predicted"/>
<evidence type="ECO:0000313" key="2">
    <source>
        <dbReference type="Proteomes" id="UP001595791"/>
    </source>
</evidence>
<dbReference type="RefSeq" id="WP_378161542.1">
    <property type="nucleotide sequence ID" value="NZ_JBHSBU010000001.1"/>
</dbReference>
<dbReference type="EMBL" id="JBHSBU010000001">
    <property type="protein sequence ID" value="MFC4158644.1"/>
    <property type="molecule type" value="Genomic_DNA"/>
</dbReference>
<name>A0ABV8MKQ0_9NEIS</name>
<accession>A0ABV8MKQ0</accession>
<gene>
    <name evidence="1" type="ORF">ACFOW7_04625</name>
</gene>
<evidence type="ECO:0000313" key="1">
    <source>
        <dbReference type="EMBL" id="MFC4158644.1"/>
    </source>
</evidence>
<dbReference type="Proteomes" id="UP001595791">
    <property type="component" value="Unassembled WGS sequence"/>
</dbReference>
<reference evidence="2" key="1">
    <citation type="journal article" date="2019" name="Int. J. Syst. Evol. Microbiol.">
        <title>The Global Catalogue of Microorganisms (GCM) 10K type strain sequencing project: providing services to taxonomists for standard genome sequencing and annotation.</title>
        <authorList>
            <consortium name="The Broad Institute Genomics Platform"/>
            <consortium name="The Broad Institute Genome Sequencing Center for Infectious Disease"/>
            <person name="Wu L."/>
            <person name="Ma J."/>
        </authorList>
    </citation>
    <scope>NUCLEOTIDE SEQUENCE [LARGE SCALE GENOMIC DNA]</scope>
    <source>
        <strain evidence="2">LMG 29894</strain>
    </source>
</reference>